<evidence type="ECO:0000313" key="2">
    <source>
        <dbReference type="EMBL" id="KAF1831384.1"/>
    </source>
</evidence>
<evidence type="ECO:0000313" key="3">
    <source>
        <dbReference type="Proteomes" id="UP000800040"/>
    </source>
</evidence>
<dbReference type="OrthoDB" id="3755745at2759"/>
<evidence type="ECO:0000256" key="1">
    <source>
        <dbReference type="SAM" id="MobiDB-lite"/>
    </source>
</evidence>
<feature type="region of interest" description="Disordered" evidence="1">
    <location>
        <begin position="117"/>
        <end position="159"/>
    </location>
</feature>
<accession>A0A6A5KAC3</accession>
<organism evidence="2 3">
    <name type="scientific">Decorospora gaudefroyi</name>
    <dbReference type="NCBI Taxonomy" id="184978"/>
    <lineage>
        <taxon>Eukaryota</taxon>
        <taxon>Fungi</taxon>
        <taxon>Dikarya</taxon>
        <taxon>Ascomycota</taxon>
        <taxon>Pezizomycotina</taxon>
        <taxon>Dothideomycetes</taxon>
        <taxon>Pleosporomycetidae</taxon>
        <taxon>Pleosporales</taxon>
        <taxon>Pleosporineae</taxon>
        <taxon>Pleosporaceae</taxon>
        <taxon>Decorospora</taxon>
    </lineage>
</organism>
<sequence length="211" mass="23386">MSTEEYFSFAPEAPYAADAPTASRKPSTSSNPSLRSLLVGTWTELPPIPATCRTVSFSSWRRFSAAPVRPTPKGGLKASDLCIDRGQTPDFDPPASEWCYLGVDQPPVDPKYQNLARARGQRRRPRQPQRTSTSSWATVSEEGEEGTKPEPIKMNFSKRPLKRVNTNSLLTESFAMPAKEEKVKTMAERLGLEGLTCEELPSAFDSDDEED</sequence>
<dbReference type="Proteomes" id="UP000800040">
    <property type="component" value="Unassembled WGS sequence"/>
</dbReference>
<dbReference type="AlphaFoldDB" id="A0A6A5KAC3"/>
<reference evidence="2" key="1">
    <citation type="submission" date="2020-01" db="EMBL/GenBank/DDBJ databases">
        <authorList>
            <consortium name="DOE Joint Genome Institute"/>
            <person name="Haridas S."/>
            <person name="Albert R."/>
            <person name="Binder M."/>
            <person name="Bloem J."/>
            <person name="Labutti K."/>
            <person name="Salamov A."/>
            <person name="Andreopoulos B."/>
            <person name="Baker S.E."/>
            <person name="Barry K."/>
            <person name="Bills G."/>
            <person name="Bluhm B.H."/>
            <person name="Cannon C."/>
            <person name="Castanera R."/>
            <person name="Culley D.E."/>
            <person name="Daum C."/>
            <person name="Ezra D."/>
            <person name="Gonzalez J.B."/>
            <person name="Henrissat B."/>
            <person name="Kuo A."/>
            <person name="Liang C."/>
            <person name="Lipzen A."/>
            <person name="Lutzoni F."/>
            <person name="Magnuson J."/>
            <person name="Mondo S."/>
            <person name="Nolan M."/>
            <person name="Ohm R."/>
            <person name="Pangilinan J."/>
            <person name="Park H.-J."/>
            <person name="Ramirez L."/>
            <person name="Alfaro M."/>
            <person name="Sun H."/>
            <person name="Tritt A."/>
            <person name="Yoshinaga Y."/>
            <person name="Zwiers L.-H."/>
            <person name="Turgeon B.G."/>
            <person name="Goodwin S.B."/>
            <person name="Spatafora J.W."/>
            <person name="Crous P.W."/>
            <person name="Grigoriev I.V."/>
        </authorList>
    </citation>
    <scope>NUCLEOTIDE SEQUENCE</scope>
    <source>
        <strain evidence="2">P77</strain>
    </source>
</reference>
<proteinExistence type="predicted"/>
<gene>
    <name evidence="2" type="ORF">BDW02DRAFT_556935</name>
</gene>
<keyword evidence="3" id="KW-1185">Reference proteome</keyword>
<name>A0A6A5KAC3_9PLEO</name>
<dbReference type="EMBL" id="ML975365">
    <property type="protein sequence ID" value="KAF1831384.1"/>
    <property type="molecule type" value="Genomic_DNA"/>
</dbReference>
<protein>
    <submittedName>
        <fullName evidence="2">Uncharacterized protein</fullName>
    </submittedName>
</protein>